<comment type="caution">
    <text evidence="1">The sequence shown here is derived from an EMBL/GenBank/DDBJ whole genome shotgun (WGS) entry which is preliminary data.</text>
</comment>
<sequence length="72" mass="8443">MFAYISSKVHNHIAHYEPIKNINIDKETEQIKEFIDTEDLNCPETEGLYEMVVELYEKLLKANKILDSIKNS</sequence>
<accession>A0A371IPK7</accession>
<dbReference type="AlphaFoldDB" id="A0A371IPK7"/>
<gene>
    <name evidence="1" type="ORF">CHF27_013660</name>
</gene>
<dbReference type="Proteomes" id="UP000243494">
    <property type="component" value="Unassembled WGS sequence"/>
</dbReference>
<evidence type="ECO:0000313" key="2">
    <source>
        <dbReference type="Proteomes" id="UP000243494"/>
    </source>
</evidence>
<reference evidence="1 2" key="1">
    <citation type="journal article" date="2017" name="Genome Announc.">
        <title>Draft Genome Sequence of Romboutsia maritimum sp. nov. Strain CCRI-22766(T), Isolated from Coastal Estuarine Mud.</title>
        <authorList>
            <person name="Maheux A.F."/>
            <person name="Boudreau D.K."/>
            <person name="Berube E."/>
            <person name="Boissinot M."/>
            <person name="Raymond F."/>
            <person name="Brodeur S."/>
            <person name="Corbeil J."/>
            <person name="Brightwell G."/>
            <person name="Broda D."/>
            <person name="Omar R.F."/>
            <person name="Bergeron M.G."/>
        </authorList>
    </citation>
    <scope>NUCLEOTIDE SEQUENCE [LARGE SCALE GENOMIC DNA]</scope>
    <source>
        <strain evidence="1 2">CCRI-22766</strain>
    </source>
</reference>
<keyword evidence="2" id="KW-1185">Reference proteome</keyword>
<evidence type="ECO:0000313" key="1">
    <source>
        <dbReference type="EMBL" id="RDY22402.1"/>
    </source>
</evidence>
<dbReference type="RefSeq" id="WP_095406521.1">
    <property type="nucleotide sequence ID" value="NZ_NOJZ02000072.1"/>
</dbReference>
<name>A0A371IPK7_9FIRM</name>
<organism evidence="1 2">
    <name type="scientific">Romboutsia maritimum</name>
    <dbReference type="NCBI Taxonomy" id="2020948"/>
    <lineage>
        <taxon>Bacteria</taxon>
        <taxon>Bacillati</taxon>
        <taxon>Bacillota</taxon>
        <taxon>Clostridia</taxon>
        <taxon>Peptostreptococcales</taxon>
        <taxon>Peptostreptococcaceae</taxon>
        <taxon>Romboutsia</taxon>
    </lineage>
</organism>
<proteinExistence type="predicted"/>
<protein>
    <submittedName>
        <fullName evidence="1">Uncharacterized protein</fullName>
    </submittedName>
</protein>
<dbReference type="EMBL" id="NOJZ02000072">
    <property type="protein sequence ID" value="RDY22402.1"/>
    <property type="molecule type" value="Genomic_DNA"/>
</dbReference>